<dbReference type="KEGG" id="run:DR864_06245"/>
<dbReference type="NCBIfam" id="TIGR04183">
    <property type="entry name" value="Por_Secre_tail"/>
    <property type="match status" value="1"/>
</dbReference>
<dbReference type="RefSeq" id="WP_114066144.1">
    <property type="nucleotide sequence ID" value="NZ_CP030850.1"/>
</dbReference>
<evidence type="ECO:0000313" key="3">
    <source>
        <dbReference type="Proteomes" id="UP000251993"/>
    </source>
</evidence>
<name>A0A344TFD7_9BACT</name>
<dbReference type="Gene3D" id="3.40.50.1110">
    <property type="entry name" value="SGNH hydrolase"/>
    <property type="match status" value="1"/>
</dbReference>
<sequence>MKIISVAFFVLFTTYLSFGQLLPHKQAYPLNVKQLHSGHSLTDPLFSDGHLRHLVGNILGGPVANIGKSTIPGSSMKHRWENQPLWGEPSARHAIANWELLSITEGVPLSYEGGSTTRSYLDRIQEQKQYLSLFVNNAWNNGNNRNGAPTLLWTTWTGIDKINSNGPWRQMLDLQGAEWERMQDYANANKPTAATPVFIIPGHKMMARLYDDIQLGKVPGITNINQFFLDAIHTNSLGNYAITMIHYACIYNKSPVGLTNNLFASSNTSPIPSIALATYLQTMIWEVVTSYPRTGISNNPILSVLPEGSTKENFIIYPNPVNNIVHLDKNIIDKNTQIRIYDTLGKLMYSGNELSIDVSQFPSGLYLLKYKTVIVKIVKQ</sequence>
<reference evidence="2 3" key="1">
    <citation type="submission" date="2018-07" db="EMBL/GenBank/DDBJ databases">
        <title>Genome sequencing of Runella.</title>
        <authorList>
            <person name="Baek M.-G."/>
            <person name="Yi H."/>
        </authorList>
    </citation>
    <scope>NUCLEOTIDE SEQUENCE [LARGE SCALE GENOMIC DNA]</scope>
    <source>
        <strain evidence="2 3">HYN0085</strain>
    </source>
</reference>
<dbReference type="InterPro" id="IPR036514">
    <property type="entry name" value="SGNH_hydro_sf"/>
</dbReference>
<dbReference type="OrthoDB" id="8883291at2"/>
<proteinExistence type="predicted"/>
<dbReference type="EMBL" id="CP030850">
    <property type="protein sequence ID" value="AXE17358.1"/>
    <property type="molecule type" value="Genomic_DNA"/>
</dbReference>
<accession>A0A344TFD7</accession>
<dbReference type="GO" id="GO:0016788">
    <property type="term" value="F:hydrolase activity, acting on ester bonds"/>
    <property type="evidence" value="ECO:0007669"/>
    <property type="project" value="UniProtKB-ARBA"/>
</dbReference>
<dbReference type="Proteomes" id="UP000251993">
    <property type="component" value="Chromosome"/>
</dbReference>
<evidence type="ECO:0000259" key="1">
    <source>
        <dbReference type="Pfam" id="PF18962"/>
    </source>
</evidence>
<dbReference type="AlphaFoldDB" id="A0A344TFD7"/>
<gene>
    <name evidence="2" type="ORF">DR864_06245</name>
</gene>
<dbReference type="InterPro" id="IPR026444">
    <property type="entry name" value="Secre_tail"/>
</dbReference>
<feature type="domain" description="Secretion system C-terminal sorting" evidence="1">
    <location>
        <begin position="316"/>
        <end position="374"/>
    </location>
</feature>
<dbReference type="Pfam" id="PF18962">
    <property type="entry name" value="Por_Secre_tail"/>
    <property type="match status" value="1"/>
</dbReference>
<keyword evidence="3" id="KW-1185">Reference proteome</keyword>
<organism evidence="2 3">
    <name type="scientific">Runella rosea</name>
    <dbReference type="NCBI Taxonomy" id="2259595"/>
    <lineage>
        <taxon>Bacteria</taxon>
        <taxon>Pseudomonadati</taxon>
        <taxon>Bacteroidota</taxon>
        <taxon>Cytophagia</taxon>
        <taxon>Cytophagales</taxon>
        <taxon>Spirosomataceae</taxon>
        <taxon>Runella</taxon>
    </lineage>
</organism>
<protein>
    <recommendedName>
        <fullName evidence="1">Secretion system C-terminal sorting domain-containing protein</fullName>
    </recommendedName>
</protein>
<evidence type="ECO:0000313" key="2">
    <source>
        <dbReference type="EMBL" id="AXE17358.1"/>
    </source>
</evidence>